<dbReference type="InterPro" id="IPR046977">
    <property type="entry name" value="RsmC/RlmG"/>
</dbReference>
<evidence type="ECO:0000313" key="4">
    <source>
        <dbReference type="EMBL" id="MBA2846361.1"/>
    </source>
</evidence>
<dbReference type="GO" id="GO:0052914">
    <property type="term" value="F:16S rRNA (guanine(1207)-N(2))-methyltransferase activity"/>
    <property type="evidence" value="ECO:0007669"/>
    <property type="project" value="UniProtKB-EC"/>
</dbReference>
<gene>
    <name evidence="4" type="ORF">HNP88_000545</name>
</gene>
<dbReference type="RefSeq" id="WP_181491884.1">
    <property type="nucleotide sequence ID" value="NZ_JACDUJ010000001.1"/>
</dbReference>
<proteinExistence type="predicted"/>
<feature type="domain" description="Methyltransferase small" evidence="3">
    <location>
        <begin position="27"/>
        <end position="193"/>
    </location>
</feature>
<evidence type="ECO:0000259" key="3">
    <source>
        <dbReference type="Pfam" id="PF05175"/>
    </source>
</evidence>
<dbReference type="SUPFAM" id="SSF53335">
    <property type="entry name" value="S-adenosyl-L-methionine-dependent methyltransferases"/>
    <property type="match status" value="1"/>
</dbReference>
<name>A0A7J9NS65_METMI</name>
<dbReference type="CDD" id="cd02440">
    <property type="entry name" value="AdoMet_MTases"/>
    <property type="match status" value="1"/>
</dbReference>
<accession>A0A7J9NS65</accession>
<dbReference type="EC" id="2.1.1.172" evidence="4"/>
<dbReference type="InterPro" id="IPR029063">
    <property type="entry name" value="SAM-dependent_MTases_sf"/>
</dbReference>
<reference evidence="4 5" key="1">
    <citation type="submission" date="2020-07" db="EMBL/GenBank/DDBJ databases">
        <title>Genomic Encyclopedia of Type Strains, Phase IV (KMG-V): Genome sequencing to study the core and pangenomes of soil and plant-associated prokaryotes.</title>
        <authorList>
            <person name="Whitman W."/>
        </authorList>
    </citation>
    <scope>NUCLEOTIDE SEQUENCE [LARGE SCALE GENOMIC DNA]</scope>
    <source>
        <strain evidence="4 5">A5</strain>
    </source>
</reference>
<dbReference type="PANTHER" id="PTHR47816:SF4">
    <property type="entry name" value="RIBOSOMAL RNA SMALL SUBUNIT METHYLTRANSFERASE C"/>
    <property type="match status" value="1"/>
</dbReference>
<evidence type="ECO:0000313" key="5">
    <source>
        <dbReference type="Proteomes" id="UP000571854"/>
    </source>
</evidence>
<dbReference type="InterPro" id="IPR007848">
    <property type="entry name" value="Small_mtfrase_dom"/>
</dbReference>
<keyword evidence="1 4" id="KW-0489">Methyltransferase</keyword>
<dbReference type="Gene3D" id="3.40.50.150">
    <property type="entry name" value="Vaccinia Virus protein VP39"/>
    <property type="match status" value="1"/>
</dbReference>
<dbReference type="Pfam" id="PF05175">
    <property type="entry name" value="MTS"/>
    <property type="match status" value="1"/>
</dbReference>
<evidence type="ECO:0000256" key="2">
    <source>
        <dbReference type="ARBA" id="ARBA00022679"/>
    </source>
</evidence>
<sequence length="200" mass="22125">MHYFSENPDSKHDESTISGMLRGKRFSFKTDSGVFSPKKIDKGTIILVEELELSKDDDVLDVGCGYGVIGISIADEVNSVTMTDLNNRSVGLTRKNIKLNGKSEKNIEVFQGDLFEKVNNKKYSVIISNPPIKAGKELIHKIISKGHDLLNENGSIWVVIQTKHGAKSLTKYMEEIFGNVETVTISGGYRVLKSVNMGSE</sequence>
<dbReference type="EMBL" id="JACDUJ010000001">
    <property type="protein sequence ID" value="MBA2846361.1"/>
    <property type="molecule type" value="Genomic_DNA"/>
</dbReference>
<protein>
    <submittedName>
        <fullName evidence="4">16S rRNA (Guanine1207-N2)-methyltransferase</fullName>
        <ecNumber evidence="4">2.1.1.172</ecNumber>
    </submittedName>
</protein>
<keyword evidence="2 4" id="KW-0808">Transferase</keyword>
<organism evidence="4 5">
    <name type="scientific">Methanococcus maripaludis</name>
    <name type="common">Methanococcus deltae</name>
    <dbReference type="NCBI Taxonomy" id="39152"/>
    <lineage>
        <taxon>Archaea</taxon>
        <taxon>Methanobacteriati</taxon>
        <taxon>Methanobacteriota</taxon>
        <taxon>Methanomada group</taxon>
        <taxon>Methanococci</taxon>
        <taxon>Methanococcales</taxon>
        <taxon>Methanococcaceae</taxon>
        <taxon>Methanococcus</taxon>
    </lineage>
</organism>
<dbReference type="AlphaFoldDB" id="A0A7J9NS65"/>
<evidence type="ECO:0000256" key="1">
    <source>
        <dbReference type="ARBA" id="ARBA00022603"/>
    </source>
</evidence>
<comment type="caution">
    <text evidence="4">The sequence shown here is derived from an EMBL/GenBank/DDBJ whole genome shotgun (WGS) entry which is preliminary data.</text>
</comment>
<dbReference type="PANTHER" id="PTHR47816">
    <property type="entry name" value="RIBOSOMAL RNA SMALL SUBUNIT METHYLTRANSFERASE C"/>
    <property type="match status" value="1"/>
</dbReference>
<dbReference type="Proteomes" id="UP000571854">
    <property type="component" value="Unassembled WGS sequence"/>
</dbReference>